<proteinExistence type="inferred from homology"/>
<keyword evidence="4" id="KW-0167">Capsid protein</keyword>
<dbReference type="PANTHER" id="PTHR39183">
    <property type="entry name" value="SPORE COAT PROTEIN F-LIKE PROTEIN YHCQ"/>
    <property type="match status" value="1"/>
</dbReference>
<accession>A0ABU5IWU0</accession>
<dbReference type="Proteomes" id="UP001290455">
    <property type="component" value="Unassembled WGS sequence"/>
</dbReference>
<comment type="caution">
    <text evidence="4">The sequence shown here is derived from an EMBL/GenBank/DDBJ whole genome shotgun (WGS) entry which is preliminary data.</text>
</comment>
<comment type="similarity">
    <text evidence="3">Belongs to the CotF family.</text>
</comment>
<evidence type="ECO:0000256" key="3">
    <source>
        <dbReference type="ARBA" id="ARBA00024344"/>
    </source>
</evidence>
<keyword evidence="4" id="KW-0946">Virion</keyword>
<dbReference type="RefSeq" id="WP_322445902.1">
    <property type="nucleotide sequence ID" value="NZ_JAXOFX010000003.1"/>
</dbReference>
<gene>
    <name evidence="4" type="ORF">SM124_07615</name>
</gene>
<dbReference type="Pfam" id="PF07875">
    <property type="entry name" value="Coat_F"/>
    <property type="match status" value="1"/>
</dbReference>
<keyword evidence="5" id="KW-1185">Reference proteome</keyword>
<evidence type="ECO:0000313" key="4">
    <source>
        <dbReference type="EMBL" id="MDZ5471614.1"/>
    </source>
</evidence>
<dbReference type="InterPro" id="IPR012347">
    <property type="entry name" value="Ferritin-like"/>
</dbReference>
<protein>
    <submittedName>
        <fullName evidence="4">Spore coat protein</fullName>
    </submittedName>
</protein>
<dbReference type="EMBL" id="JAXOFX010000003">
    <property type="protein sequence ID" value="MDZ5471614.1"/>
    <property type="molecule type" value="Genomic_DNA"/>
</dbReference>
<evidence type="ECO:0000256" key="2">
    <source>
        <dbReference type="ARBA" id="ARBA00024325"/>
    </source>
</evidence>
<organism evidence="4 5">
    <name type="scientific">Robertmurraya mangrovi</name>
    <dbReference type="NCBI Taxonomy" id="3098077"/>
    <lineage>
        <taxon>Bacteria</taxon>
        <taxon>Bacillati</taxon>
        <taxon>Bacillota</taxon>
        <taxon>Bacilli</taxon>
        <taxon>Bacillales</taxon>
        <taxon>Bacillaceae</taxon>
        <taxon>Robertmurraya</taxon>
    </lineage>
</organism>
<evidence type="ECO:0000256" key="1">
    <source>
        <dbReference type="ARBA" id="ARBA00022969"/>
    </source>
</evidence>
<dbReference type="PANTHER" id="PTHR39183:SF1">
    <property type="entry name" value="SPORE COAT PROTEIN F-LIKE PROTEIN YHCQ"/>
    <property type="match status" value="1"/>
</dbReference>
<sequence>MNTEQLGAHEVLELHEVLTCAINSINQFHIYETLVTDESLLEILHHQLNFMINEYNQLIQLTQKPETMTEGKSTYKVFSEFVPRYGLDNPMQVYPKPSIQNMTDQDLAQGMLSIHKSSAVVKMTASLEISNKNLRDTIIQSAKNCSDQAYELFEYMNRRGFYQVPTLVNQNDLLAKYIEAPNEDQLRNGFQ</sequence>
<dbReference type="InterPro" id="IPR012851">
    <property type="entry name" value="Spore_coat_CotF-like"/>
</dbReference>
<reference evidence="4 5" key="1">
    <citation type="submission" date="2023-11" db="EMBL/GenBank/DDBJ databases">
        <title>Bacillus jintuensis, isolated from a mudflat on the Beibu Gulf coast.</title>
        <authorList>
            <person name="Li M."/>
        </authorList>
    </citation>
    <scope>NUCLEOTIDE SEQUENCE [LARGE SCALE GENOMIC DNA]</scope>
    <source>
        <strain evidence="4 5">31A1R</strain>
    </source>
</reference>
<dbReference type="Gene3D" id="1.20.1260.10">
    <property type="match status" value="1"/>
</dbReference>
<comment type="subcellular location">
    <subcellularLocation>
        <location evidence="2">Spore coat</location>
    </subcellularLocation>
</comment>
<evidence type="ECO:0000313" key="5">
    <source>
        <dbReference type="Proteomes" id="UP001290455"/>
    </source>
</evidence>
<name>A0ABU5IWU0_9BACI</name>
<keyword evidence="1" id="KW-0749">Sporulation</keyword>